<feature type="domain" description="NB-ARC" evidence="1">
    <location>
        <begin position="14"/>
        <end position="137"/>
    </location>
</feature>
<dbReference type="InterPro" id="IPR027417">
    <property type="entry name" value="P-loop_NTPase"/>
</dbReference>
<dbReference type="PANTHER" id="PTHR35205">
    <property type="entry name" value="NB-ARC AND TPR DOMAIN PROTEIN"/>
    <property type="match status" value="1"/>
</dbReference>
<accession>A0AAN6W1D0</accession>
<dbReference type="InterPro" id="IPR002182">
    <property type="entry name" value="NB-ARC"/>
</dbReference>
<name>A0AAN6W1D0_9PEZI</name>
<proteinExistence type="predicted"/>
<reference evidence="2" key="1">
    <citation type="journal article" date="2023" name="Mol. Phylogenet. Evol.">
        <title>Genome-scale phylogeny and comparative genomics of the fungal order Sordariales.</title>
        <authorList>
            <person name="Hensen N."/>
            <person name="Bonometti L."/>
            <person name="Westerberg I."/>
            <person name="Brannstrom I.O."/>
            <person name="Guillou S."/>
            <person name="Cros-Aarteil S."/>
            <person name="Calhoun S."/>
            <person name="Haridas S."/>
            <person name="Kuo A."/>
            <person name="Mondo S."/>
            <person name="Pangilinan J."/>
            <person name="Riley R."/>
            <person name="LaButti K."/>
            <person name="Andreopoulos B."/>
            <person name="Lipzen A."/>
            <person name="Chen C."/>
            <person name="Yan M."/>
            <person name="Daum C."/>
            <person name="Ng V."/>
            <person name="Clum A."/>
            <person name="Steindorff A."/>
            <person name="Ohm R.A."/>
            <person name="Martin F."/>
            <person name="Silar P."/>
            <person name="Natvig D.O."/>
            <person name="Lalanne C."/>
            <person name="Gautier V."/>
            <person name="Ament-Velasquez S.L."/>
            <person name="Kruys A."/>
            <person name="Hutchinson M.I."/>
            <person name="Powell A.J."/>
            <person name="Barry K."/>
            <person name="Miller A.N."/>
            <person name="Grigoriev I.V."/>
            <person name="Debuchy R."/>
            <person name="Gladieux P."/>
            <person name="Hiltunen Thoren M."/>
            <person name="Johannesson H."/>
        </authorList>
    </citation>
    <scope>NUCLEOTIDE SEQUENCE</scope>
    <source>
        <strain evidence="2">CBS 892.96</strain>
    </source>
</reference>
<dbReference type="Gene3D" id="3.40.50.300">
    <property type="entry name" value="P-loop containing nucleotide triphosphate hydrolases"/>
    <property type="match status" value="1"/>
</dbReference>
<dbReference type="SUPFAM" id="SSF52540">
    <property type="entry name" value="P-loop containing nucleoside triphosphate hydrolases"/>
    <property type="match status" value="1"/>
</dbReference>
<evidence type="ECO:0000313" key="3">
    <source>
        <dbReference type="Proteomes" id="UP001302321"/>
    </source>
</evidence>
<comment type="caution">
    <text evidence="2">The sequence shown here is derived from an EMBL/GenBank/DDBJ whole genome shotgun (WGS) entry which is preliminary data.</text>
</comment>
<organism evidence="2 3">
    <name type="scientific">Triangularia setosa</name>
    <dbReference type="NCBI Taxonomy" id="2587417"/>
    <lineage>
        <taxon>Eukaryota</taxon>
        <taxon>Fungi</taxon>
        <taxon>Dikarya</taxon>
        <taxon>Ascomycota</taxon>
        <taxon>Pezizomycotina</taxon>
        <taxon>Sordariomycetes</taxon>
        <taxon>Sordariomycetidae</taxon>
        <taxon>Sordariales</taxon>
        <taxon>Podosporaceae</taxon>
        <taxon>Triangularia</taxon>
    </lineage>
</organism>
<gene>
    <name evidence="2" type="ORF">QBC36DRAFT_294376</name>
</gene>
<dbReference type="EMBL" id="MU866427">
    <property type="protein sequence ID" value="KAK4172426.1"/>
    <property type="molecule type" value="Genomic_DNA"/>
</dbReference>
<dbReference type="PANTHER" id="PTHR35205:SF1">
    <property type="entry name" value="ZU5 DOMAIN-CONTAINING PROTEIN"/>
    <property type="match status" value="1"/>
</dbReference>
<sequence>MELGSDVDMGLLRDALFGDSGHERSFGIHGIEGVGKTQLALKAVDTLCHQFSHVFWIPAETELKLADSFRQIAVFLNLIDDSETDKTKSCRAVKHWLQENSQWLLVFDSSNANILRQYFPSLIQGSVITTSRSPAPAKGGVVSGAEILTFTCFDYELSFATCWSISIKA</sequence>
<dbReference type="Proteomes" id="UP001302321">
    <property type="component" value="Unassembled WGS sequence"/>
</dbReference>
<dbReference type="GO" id="GO:0043531">
    <property type="term" value="F:ADP binding"/>
    <property type="evidence" value="ECO:0007669"/>
    <property type="project" value="InterPro"/>
</dbReference>
<evidence type="ECO:0000313" key="2">
    <source>
        <dbReference type="EMBL" id="KAK4172426.1"/>
    </source>
</evidence>
<evidence type="ECO:0000259" key="1">
    <source>
        <dbReference type="Pfam" id="PF00931"/>
    </source>
</evidence>
<dbReference type="AlphaFoldDB" id="A0AAN6W1D0"/>
<keyword evidence="3" id="KW-1185">Reference proteome</keyword>
<reference evidence="2" key="2">
    <citation type="submission" date="2023-05" db="EMBL/GenBank/DDBJ databases">
        <authorList>
            <consortium name="Lawrence Berkeley National Laboratory"/>
            <person name="Steindorff A."/>
            <person name="Hensen N."/>
            <person name="Bonometti L."/>
            <person name="Westerberg I."/>
            <person name="Brannstrom I.O."/>
            <person name="Guillou S."/>
            <person name="Cros-Aarteil S."/>
            <person name="Calhoun S."/>
            <person name="Haridas S."/>
            <person name="Kuo A."/>
            <person name="Mondo S."/>
            <person name="Pangilinan J."/>
            <person name="Riley R."/>
            <person name="Labutti K."/>
            <person name="Andreopoulos B."/>
            <person name="Lipzen A."/>
            <person name="Chen C."/>
            <person name="Yanf M."/>
            <person name="Daum C."/>
            <person name="Ng V."/>
            <person name="Clum A."/>
            <person name="Ohm R."/>
            <person name="Martin F."/>
            <person name="Silar P."/>
            <person name="Natvig D."/>
            <person name="Lalanne C."/>
            <person name="Gautier V."/>
            <person name="Ament-Velasquez S.L."/>
            <person name="Kruys A."/>
            <person name="Hutchinson M.I."/>
            <person name="Powell A.J."/>
            <person name="Barry K."/>
            <person name="Miller A.N."/>
            <person name="Grigoriev I.V."/>
            <person name="Debuchy R."/>
            <person name="Gladieux P."/>
            <person name="Thoren M.H."/>
            <person name="Johannesson H."/>
        </authorList>
    </citation>
    <scope>NUCLEOTIDE SEQUENCE</scope>
    <source>
        <strain evidence="2">CBS 892.96</strain>
    </source>
</reference>
<dbReference type="Pfam" id="PF00931">
    <property type="entry name" value="NB-ARC"/>
    <property type="match status" value="1"/>
</dbReference>
<protein>
    <recommendedName>
        <fullName evidence="1">NB-ARC domain-containing protein</fullName>
    </recommendedName>
</protein>